<feature type="compositionally biased region" description="Low complexity" evidence="4">
    <location>
        <begin position="9"/>
        <end position="21"/>
    </location>
</feature>
<accession>A0ABV5WZE3</accession>
<dbReference type="Proteomes" id="UP001589707">
    <property type="component" value="Unassembled WGS sequence"/>
</dbReference>
<reference evidence="5 6" key="1">
    <citation type="submission" date="2024-09" db="EMBL/GenBank/DDBJ databases">
        <authorList>
            <person name="Sun Q."/>
            <person name="Mori K."/>
        </authorList>
    </citation>
    <scope>NUCLEOTIDE SEQUENCE [LARGE SCALE GENOMIC DNA]</scope>
    <source>
        <strain evidence="5 6">JCM 11683</strain>
    </source>
</reference>
<proteinExistence type="predicted"/>
<dbReference type="EMBL" id="JBHMAU010000028">
    <property type="protein sequence ID" value="MFB9775556.1"/>
    <property type="molecule type" value="Genomic_DNA"/>
</dbReference>
<organism evidence="5 6">
    <name type="scientific">Brevibacterium otitidis</name>
    <dbReference type="NCBI Taxonomy" id="53364"/>
    <lineage>
        <taxon>Bacteria</taxon>
        <taxon>Bacillati</taxon>
        <taxon>Actinomycetota</taxon>
        <taxon>Actinomycetes</taxon>
        <taxon>Micrococcales</taxon>
        <taxon>Brevibacteriaceae</taxon>
        <taxon>Brevibacterium</taxon>
    </lineage>
</organism>
<evidence type="ECO:0000256" key="1">
    <source>
        <dbReference type="ARBA" id="ARBA00022649"/>
    </source>
</evidence>
<protein>
    <submittedName>
        <fullName evidence="5">DUF86 domain-containing protein</fullName>
    </submittedName>
</protein>
<evidence type="ECO:0000256" key="2">
    <source>
        <dbReference type="ARBA" id="ARBA00022722"/>
    </source>
</evidence>
<keyword evidence="1" id="KW-1277">Toxin-antitoxin system</keyword>
<evidence type="ECO:0000313" key="6">
    <source>
        <dbReference type="Proteomes" id="UP001589707"/>
    </source>
</evidence>
<gene>
    <name evidence="5" type="ORF">ACFFN1_03895</name>
</gene>
<keyword evidence="2" id="KW-0540">Nuclease</keyword>
<sequence>MIPEAGLPRPRSGRSSSAISRTTPEILADALTHLQKTTEYLQHGEDQLVVDAICMRLSAGIEALSGWPKEERDRLFSGMWPDMRGMRNRIAHGYLDVDPQVVQISRAPPHIYDLFRSTVAGHHQPPAL</sequence>
<keyword evidence="3" id="KW-0378">Hydrolase</keyword>
<evidence type="ECO:0000313" key="5">
    <source>
        <dbReference type="EMBL" id="MFB9775556.1"/>
    </source>
</evidence>
<dbReference type="InterPro" id="IPR008201">
    <property type="entry name" value="HepT-like"/>
</dbReference>
<dbReference type="Pfam" id="PF01934">
    <property type="entry name" value="HepT-like"/>
    <property type="match status" value="1"/>
</dbReference>
<comment type="caution">
    <text evidence="5">The sequence shown here is derived from an EMBL/GenBank/DDBJ whole genome shotgun (WGS) entry which is preliminary data.</text>
</comment>
<keyword evidence="6" id="KW-1185">Reference proteome</keyword>
<name>A0ABV5WZE3_9MICO</name>
<evidence type="ECO:0000256" key="3">
    <source>
        <dbReference type="ARBA" id="ARBA00022801"/>
    </source>
</evidence>
<evidence type="ECO:0000256" key="4">
    <source>
        <dbReference type="SAM" id="MobiDB-lite"/>
    </source>
</evidence>
<feature type="region of interest" description="Disordered" evidence="4">
    <location>
        <begin position="1"/>
        <end position="22"/>
    </location>
</feature>
<dbReference type="RefSeq" id="WP_376838831.1">
    <property type="nucleotide sequence ID" value="NZ_JBHMAU010000028.1"/>
</dbReference>